<proteinExistence type="predicted"/>
<dbReference type="Proteomes" id="UP001413721">
    <property type="component" value="Unassembled WGS sequence"/>
</dbReference>
<dbReference type="Gene3D" id="2.40.50.140">
    <property type="entry name" value="Nucleic acid-binding proteins"/>
    <property type="match status" value="1"/>
</dbReference>
<keyword evidence="4" id="KW-1185">Reference proteome</keyword>
<dbReference type="InterPro" id="IPR011129">
    <property type="entry name" value="CSD"/>
</dbReference>
<organism evidence="3 4">
    <name type="scientific">Tistrella arctica</name>
    <dbReference type="NCBI Taxonomy" id="3133430"/>
    <lineage>
        <taxon>Bacteria</taxon>
        <taxon>Pseudomonadati</taxon>
        <taxon>Pseudomonadota</taxon>
        <taxon>Alphaproteobacteria</taxon>
        <taxon>Geminicoccales</taxon>
        <taxon>Geminicoccaceae</taxon>
        <taxon>Tistrella</taxon>
    </lineage>
</organism>
<evidence type="ECO:0000313" key="4">
    <source>
        <dbReference type="Proteomes" id="UP001413721"/>
    </source>
</evidence>
<evidence type="ECO:0000256" key="1">
    <source>
        <dbReference type="SAM" id="MobiDB-lite"/>
    </source>
</evidence>
<protein>
    <submittedName>
        <fullName evidence="3">Cold shock domain-containing protein</fullName>
    </submittedName>
</protein>
<dbReference type="NCBIfam" id="NF047389">
    <property type="entry name" value="ATPase_Sll1717"/>
    <property type="match status" value="1"/>
</dbReference>
<dbReference type="EMBL" id="JBBKTW010000011">
    <property type="protein sequence ID" value="MEN2991458.1"/>
    <property type="molecule type" value="Genomic_DNA"/>
</dbReference>
<dbReference type="SMART" id="SM00357">
    <property type="entry name" value="CSP"/>
    <property type="match status" value="1"/>
</dbReference>
<dbReference type="InterPro" id="IPR059206">
    <property type="entry name" value="Sll1717-like"/>
</dbReference>
<feature type="region of interest" description="Disordered" evidence="1">
    <location>
        <begin position="68"/>
        <end position="97"/>
    </location>
</feature>
<dbReference type="InterPro" id="IPR002059">
    <property type="entry name" value="CSP_DNA-bd"/>
</dbReference>
<dbReference type="RefSeq" id="WP_345938480.1">
    <property type="nucleotide sequence ID" value="NZ_JBBKTW010000011.1"/>
</dbReference>
<evidence type="ECO:0000259" key="2">
    <source>
        <dbReference type="PROSITE" id="PS51857"/>
    </source>
</evidence>
<dbReference type="InterPro" id="IPR012340">
    <property type="entry name" value="NA-bd_OB-fold"/>
</dbReference>
<reference evidence="3 4" key="1">
    <citation type="submission" date="2024-03" db="EMBL/GenBank/DDBJ databases">
        <title>High-quality draft genome sequencing of Tistrella sp. BH-R2-4.</title>
        <authorList>
            <person name="Dong C."/>
        </authorList>
    </citation>
    <scope>NUCLEOTIDE SEQUENCE [LARGE SCALE GENOMIC DNA]</scope>
    <source>
        <strain evidence="3 4">BH-R2-4</strain>
    </source>
</reference>
<evidence type="ECO:0000313" key="3">
    <source>
        <dbReference type="EMBL" id="MEN2991458.1"/>
    </source>
</evidence>
<sequence>MRGQVTYWNEERGYGFINAGGTKDYFFHISALENGKDSIDQGTVVEFEGRNTNGRHKADLVKLGAQLAPSGKKATPRQRRTEYTPDPRQRRTEYTPDYDGSFTELSAVDMTNCLEAVSDWKLEAKLEDAIRYFLPVPETDLIKSGKKSYIIGRKGTGKTAIVSYLSGVSNEGFSTEKLSFKNFPFNDLYKLENEQYTKPNQYITLWKYIIYSTVVRMMADRPKVDPLLRKKIRKVYPEPNASDLKGLLKKWTAGDFSISVLGNGFSFANWFSKRSDTTWVERVDHLEEFIKKNCDSSTYLVMFDELDEDYKEMMDRFIDGGYIHLLTSLFKAVQDIRGIMDREGKHVFPIIFLRDDIFDLITDADKTKWRDFTTTLDWTLPKIKSLLKYRIEKSSGISNTDFLDSWHTLFDNKSIPYAARRKSLHSLDFITRSTQGRPRDYIHYLQVCAESQLENGGGRIEQKTVVSADKTYSNYLKSELSDEIHGVIPDIGNVFRVLSQIRKSILSVDEFSEVFDGYVEKGLIRSRDAGFILQTLFYFSVIGNVSRNHQVHIFRHEHPEAVLNFSENIVIHRGLMKALQIL</sequence>
<dbReference type="SUPFAM" id="SSF50249">
    <property type="entry name" value="Nucleic acid-binding proteins"/>
    <property type="match status" value="1"/>
</dbReference>
<comment type="caution">
    <text evidence="3">The sequence shown here is derived from an EMBL/GenBank/DDBJ whole genome shotgun (WGS) entry which is preliminary data.</text>
</comment>
<dbReference type="PROSITE" id="PS51857">
    <property type="entry name" value="CSD_2"/>
    <property type="match status" value="1"/>
</dbReference>
<feature type="compositionally biased region" description="Basic and acidic residues" evidence="1">
    <location>
        <begin position="79"/>
        <end position="94"/>
    </location>
</feature>
<gene>
    <name evidence="3" type="ORF">WG926_24305</name>
</gene>
<accession>A0ABU9YRL5</accession>
<feature type="domain" description="CSD" evidence="2">
    <location>
        <begin position="1"/>
        <end position="63"/>
    </location>
</feature>
<name>A0ABU9YRL5_9PROT</name>
<dbReference type="Pfam" id="PF00313">
    <property type="entry name" value="CSD"/>
    <property type="match status" value="1"/>
</dbReference>